<evidence type="ECO:0000313" key="8">
    <source>
        <dbReference type="EMBL" id="NAS25734.1"/>
    </source>
</evidence>
<dbReference type="GO" id="GO:0005524">
    <property type="term" value="F:ATP binding"/>
    <property type="evidence" value="ECO:0007669"/>
    <property type="project" value="UniProtKB-KW"/>
</dbReference>
<dbReference type="Pfam" id="PF00005">
    <property type="entry name" value="ABC_tran"/>
    <property type="match status" value="1"/>
</dbReference>
<evidence type="ECO:0000256" key="4">
    <source>
        <dbReference type="ARBA" id="ARBA00022741"/>
    </source>
</evidence>
<dbReference type="PANTHER" id="PTHR42711">
    <property type="entry name" value="ABC TRANSPORTER ATP-BINDING PROTEIN"/>
    <property type="match status" value="1"/>
</dbReference>
<dbReference type="InterPro" id="IPR027417">
    <property type="entry name" value="P-loop_NTPase"/>
</dbReference>
<dbReference type="InterPro" id="IPR003439">
    <property type="entry name" value="ABC_transporter-like_ATP-bd"/>
</dbReference>
<evidence type="ECO:0000256" key="3">
    <source>
        <dbReference type="ARBA" id="ARBA00022448"/>
    </source>
</evidence>
<keyword evidence="5 8" id="KW-0067">ATP-binding</keyword>
<keyword evidence="6" id="KW-0046">Antibiotic resistance</keyword>
<dbReference type="InterPro" id="IPR050763">
    <property type="entry name" value="ABC_transporter_ATP-binding"/>
</dbReference>
<evidence type="ECO:0000256" key="2">
    <source>
        <dbReference type="ARBA" id="ARBA00005417"/>
    </source>
</evidence>
<feature type="domain" description="ABC transporter" evidence="7">
    <location>
        <begin position="19"/>
        <end position="55"/>
    </location>
</feature>
<evidence type="ECO:0000256" key="1">
    <source>
        <dbReference type="ARBA" id="ARBA00004202"/>
    </source>
</evidence>
<keyword evidence="9" id="KW-1185">Reference proteome</keyword>
<proteinExistence type="inferred from homology"/>
<dbReference type="AlphaFoldDB" id="A0A7C9N611"/>
<reference evidence="8 9" key="1">
    <citation type="submission" date="2020-01" db="EMBL/GenBank/DDBJ databases">
        <title>Herbidospora sp. NEAU-GS84 nov., a novel actinomycete isolated from soil.</title>
        <authorList>
            <person name="Han L."/>
        </authorList>
    </citation>
    <scope>NUCLEOTIDE SEQUENCE [LARGE SCALE GENOMIC DNA]</scope>
    <source>
        <strain evidence="8 9">NEAU-GS84</strain>
    </source>
</reference>
<organism evidence="8 9">
    <name type="scientific">Herbidospora solisilvae</name>
    <dbReference type="NCBI Taxonomy" id="2696284"/>
    <lineage>
        <taxon>Bacteria</taxon>
        <taxon>Bacillati</taxon>
        <taxon>Actinomycetota</taxon>
        <taxon>Actinomycetes</taxon>
        <taxon>Streptosporangiales</taxon>
        <taxon>Streptosporangiaceae</taxon>
        <taxon>Herbidospora</taxon>
    </lineage>
</organism>
<gene>
    <name evidence="8" type="ORF">GT755_29140</name>
</gene>
<comment type="similarity">
    <text evidence="2">Belongs to the ABC transporter superfamily.</text>
</comment>
<dbReference type="Gene3D" id="3.40.50.300">
    <property type="entry name" value="P-loop containing nucleotide triphosphate hydrolases"/>
    <property type="match status" value="1"/>
</dbReference>
<evidence type="ECO:0000256" key="5">
    <source>
        <dbReference type="ARBA" id="ARBA00022840"/>
    </source>
</evidence>
<evidence type="ECO:0000259" key="7">
    <source>
        <dbReference type="Pfam" id="PF00005"/>
    </source>
</evidence>
<dbReference type="GO" id="GO:0016887">
    <property type="term" value="F:ATP hydrolysis activity"/>
    <property type="evidence" value="ECO:0007669"/>
    <property type="project" value="InterPro"/>
</dbReference>
<evidence type="ECO:0000313" key="9">
    <source>
        <dbReference type="Proteomes" id="UP000479526"/>
    </source>
</evidence>
<comment type="caution">
    <text evidence="8">The sequence shown here is derived from an EMBL/GenBank/DDBJ whole genome shotgun (WGS) entry which is preliminary data.</text>
</comment>
<keyword evidence="4" id="KW-0547">Nucleotide-binding</keyword>
<keyword evidence="3" id="KW-0813">Transport</keyword>
<dbReference type="EMBL" id="WXEW01000009">
    <property type="protein sequence ID" value="NAS25734.1"/>
    <property type="molecule type" value="Genomic_DNA"/>
</dbReference>
<dbReference type="PANTHER" id="PTHR42711:SF5">
    <property type="entry name" value="ABC TRANSPORTER ATP-BINDING PROTEIN NATA"/>
    <property type="match status" value="1"/>
</dbReference>
<comment type="subcellular location">
    <subcellularLocation>
        <location evidence="1">Cell membrane</location>
        <topology evidence="1">Peripheral membrane protein</topology>
    </subcellularLocation>
</comment>
<dbReference type="GO" id="GO:0046677">
    <property type="term" value="P:response to antibiotic"/>
    <property type="evidence" value="ECO:0007669"/>
    <property type="project" value="UniProtKB-KW"/>
</dbReference>
<accession>A0A7C9N611</accession>
<dbReference type="GO" id="GO:0005886">
    <property type="term" value="C:plasma membrane"/>
    <property type="evidence" value="ECO:0007669"/>
    <property type="project" value="UniProtKB-SubCell"/>
</dbReference>
<name>A0A7C9N611_9ACTN</name>
<dbReference type="SUPFAM" id="SSF52540">
    <property type="entry name" value="P-loop containing nucleoside triphosphate hydrolases"/>
    <property type="match status" value="2"/>
</dbReference>
<dbReference type="Proteomes" id="UP000479526">
    <property type="component" value="Unassembled WGS sequence"/>
</dbReference>
<sequence>MTMLEARNLGKSFGRTTALTDVSLTVAAGEIVAVTGPSGAGKSTVLHCLAGVGWPRPPGSGGWPPCAWRGRRRATCGGWAPWKEARWHWADPWAAACSTCSSISPGRCLRCR</sequence>
<protein>
    <submittedName>
        <fullName evidence="8">ATP-binding cassette domain-containing protein</fullName>
    </submittedName>
</protein>
<evidence type="ECO:0000256" key="6">
    <source>
        <dbReference type="ARBA" id="ARBA00023251"/>
    </source>
</evidence>